<keyword evidence="2" id="KW-0472">Membrane</keyword>
<dbReference type="EMBL" id="CP020867">
    <property type="protein sequence ID" value="ARJ56051.1"/>
    <property type="molecule type" value="Genomic_DNA"/>
</dbReference>
<gene>
    <name evidence="3" type="ORF">CCUN_0399</name>
</gene>
<organism evidence="3 4">
    <name type="scientific">Campylobacter cuniculorum DSM 23162 = LMG 24588</name>
    <dbReference type="NCBI Taxonomy" id="1121267"/>
    <lineage>
        <taxon>Bacteria</taxon>
        <taxon>Pseudomonadati</taxon>
        <taxon>Campylobacterota</taxon>
        <taxon>Epsilonproteobacteria</taxon>
        <taxon>Campylobacterales</taxon>
        <taxon>Campylobacteraceae</taxon>
        <taxon>Campylobacter</taxon>
    </lineage>
</organism>
<dbReference type="KEGG" id="ccun:CCUN_0399"/>
<dbReference type="Proteomes" id="UP000192902">
    <property type="component" value="Chromosome"/>
</dbReference>
<reference evidence="3 4" key="1">
    <citation type="submission" date="2017-04" db="EMBL/GenBank/DDBJ databases">
        <title>Complete genome sequence of the Campylobacter cuniculorum type strain LMG24588.</title>
        <authorList>
            <person name="Miller W.G."/>
            <person name="Yee E."/>
            <person name="Revez J."/>
            <person name="Bono J.L."/>
            <person name="Rossi M."/>
        </authorList>
    </citation>
    <scope>NUCLEOTIDE SEQUENCE [LARGE SCALE GENOMIC DNA]</scope>
    <source>
        <strain evidence="3 4">LMG 24588</strain>
    </source>
</reference>
<evidence type="ECO:0000313" key="3">
    <source>
        <dbReference type="EMBL" id="ARJ56051.1"/>
    </source>
</evidence>
<keyword evidence="2" id="KW-0812">Transmembrane</keyword>
<proteinExistence type="predicted"/>
<dbReference type="AlphaFoldDB" id="A0A1W6BVF9"/>
<sequence length="174" mass="20254">MKDKSLEEINPIKLLICILSFISICMALILFLLLPQLRNYQENSLRENSQIALFEATKAKFAASENKISSLRNENNKSLEQFEQNFDIKILENFLQKYFKNVKIQENQLTQTQKYLKHSFTIDAKIQNPKSFYDFIDALSGFDYLVKMDYPLNLKAAQEGIDISFVIKIYSAAF</sequence>
<dbReference type="OrthoDB" id="5372846at2"/>
<accession>A0A1W6BVF9</accession>
<dbReference type="RefSeq" id="WP_027305592.1">
    <property type="nucleotide sequence ID" value="NZ_CP020867.1"/>
</dbReference>
<feature type="coiled-coil region" evidence="1">
    <location>
        <begin position="54"/>
        <end position="81"/>
    </location>
</feature>
<name>A0A1W6BVF9_9BACT</name>
<evidence type="ECO:0000256" key="1">
    <source>
        <dbReference type="SAM" id="Coils"/>
    </source>
</evidence>
<protein>
    <submittedName>
        <fullName evidence="3">Uncharacterized protein</fullName>
    </submittedName>
</protein>
<keyword evidence="1" id="KW-0175">Coiled coil</keyword>
<feature type="transmembrane region" description="Helical" evidence="2">
    <location>
        <begin position="12"/>
        <end position="34"/>
    </location>
</feature>
<dbReference type="STRING" id="1121267.CCUN_0399"/>
<keyword evidence="2" id="KW-1133">Transmembrane helix</keyword>
<evidence type="ECO:0000256" key="2">
    <source>
        <dbReference type="SAM" id="Phobius"/>
    </source>
</evidence>
<evidence type="ECO:0000313" key="4">
    <source>
        <dbReference type="Proteomes" id="UP000192902"/>
    </source>
</evidence>
<dbReference type="eggNOG" id="ENOG50318ZM">
    <property type="taxonomic scope" value="Bacteria"/>
</dbReference>